<dbReference type="RefSeq" id="WP_160935475.1">
    <property type="nucleotide sequence ID" value="NZ_SNVJ01000002.1"/>
</dbReference>
<keyword evidence="3" id="KW-1185">Reference proteome</keyword>
<protein>
    <recommendedName>
        <fullName evidence="4">YjbH domain-containing protein</fullName>
    </recommendedName>
</protein>
<dbReference type="Proteomes" id="UP000460715">
    <property type="component" value="Unassembled WGS sequence"/>
</dbReference>
<feature type="signal peptide" evidence="1">
    <location>
        <begin position="1"/>
        <end position="30"/>
    </location>
</feature>
<evidence type="ECO:0000256" key="1">
    <source>
        <dbReference type="SAM" id="SignalP"/>
    </source>
</evidence>
<name>A0A845B8F3_9PROT</name>
<comment type="caution">
    <text evidence="2">The sequence shown here is derived from an EMBL/GenBank/DDBJ whole genome shotgun (WGS) entry which is preliminary data.</text>
</comment>
<dbReference type="AlphaFoldDB" id="A0A845B8F3"/>
<keyword evidence="1" id="KW-0732">Signal</keyword>
<organism evidence="2 3">
    <name type="scientific">Teichococcus coralli</name>
    <dbReference type="NCBI Taxonomy" id="2545983"/>
    <lineage>
        <taxon>Bacteria</taxon>
        <taxon>Pseudomonadati</taxon>
        <taxon>Pseudomonadota</taxon>
        <taxon>Alphaproteobacteria</taxon>
        <taxon>Acetobacterales</taxon>
        <taxon>Roseomonadaceae</taxon>
        <taxon>Roseomonas</taxon>
    </lineage>
</organism>
<dbReference type="OrthoDB" id="19542at2"/>
<dbReference type="Pfam" id="PF06082">
    <property type="entry name" value="YjbH"/>
    <property type="match status" value="1"/>
</dbReference>
<proteinExistence type="predicted"/>
<sequence length="711" mass="77174">MTQPARAARKAASATAFAGLLLAGIATARAEEIPPTGSDFGGVGLVETRNARMREDGTLEAGAALRHQRRFWFLNFQALPFLETTFRLTERLDATAGSGMTTDRAFDLKLRLLQESDYLPAVAVGLQDFIGTGLYSGEYIVASKRWWGLDLTAGLGWGRLGTGGEWNNPFASLDDRFASRPRDVGRGGTVQLNWFRGEDMAPFAGVEWSVPGVETPWGRVEGLRAKAEWSGDALRDERGGYPARLQGLRGEAESRFNFGLQWTNEWLDAGLHWVHGTDLLFRLSLRLDPAAPPSLPPPAPPPMPVRAAEVPAGEAARARAVFDALAAAGFRPLAYRQEGVVAEIAIEGGAFRTLPQVAARVLRATNGVLPAETGMLRLRWWQAGVEVAVLDVPRGALEAIAAGQGSPEEAWLGTRLLPATGDLAPGTLRNPGPFWEWEVAPRLNLQLGDPSRTLRWQASVAAGARIELGAGFAVAGALQQALFGNLSGGLPSDSVLPHVRTDYAEYAREGETAIAALYAERIWNLAPDVFARTTAGYLEPMFGGASGEVLWRPHDRAFALGLDLNWVRQRDYDQKFGFRDYSVATGHVSLYADLPVWNLYGILRAGRYLAGDWGATIELGRRFDSGIEVGGFATFTNVSAAEFGEGSFDKGLYVRIPLDLFGRQSRAAGTALIRPIQRDGGQRLSVDNPLWEVTRDGRMDALRRGLPGYGH</sequence>
<accession>A0A845B8F3</accession>
<feature type="chain" id="PRO_5032541470" description="YjbH domain-containing protein" evidence="1">
    <location>
        <begin position="31"/>
        <end position="711"/>
    </location>
</feature>
<dbReference type="InterPro" id="IPR010344">
    <property type="entry name" value="YbjH"/>
</dbReference>
<dbReference type="EMBL" id="SNVJ01000002">
    <property type="protein sequence ID" value="MXP62364.1"/>
    <property type="molecule type" value="Genomic_DNA"/>
</dbReference>
<evidence type="ECO:0000313" key="2">
    <source>
        <dbReference type="EMBL" id="MXP62364.1"/>
    </source>
</evidence>
<gene>
    <name evidence="2" type="ORF">E0493_03225</name>
</gene>
<evidence type="ECO:0000313" key="3">
    <source>
        <dbReference type="Proteomes" id="UP000460715"/>
    </source>
</evidence>
<evidence type="ECO:0008006" key="4">
    <source>
        <dbReference type="Google" id="ProtNLM"/>
    </source>
</evidence>
<reference evidence="2 3" key="1">
    <citation type="submission" date="2019-03" db="EMBL/GenBank/DDBJ databases">
        <title>Roseomonas sp. a novel Roseomonas species isolated from Sea whip Gorgonian.</title>
        <authorList>
            <person name="Li F."/>
            <person name="Pan X."/>
            <person name="Huang S."/>
            <person name="Li Z."/>
            <person name="Meng B."/>
        </authorList>
    </citation>
    <scope>NUCLEOTIDE SEQUENCE [LARGE SCALE GENOMIC DNA]</scope>
    <source>
        <strain evidence="2 3">M0104</strain>
    </source>
</reference>